<keyword evidence="2" id="KW-1185">Reference proteome</keyword>
<evidence type="ECO:0000313" key="2">
    <source>
        <dbReference type="Proteomes" id="UP000095347"/>
    </source>
</evidence>
<comment type="caution">
    <text evidence="1">The sequence shown here is derived from an EMBL/GenBank/DDBJ whole genome shotgun (WGS) entry which is preliminary data.</text>
</comment>
<dbReference type="CDD" id="cd06325">
    <property type="entry name" value="PBP1_ABC_unchar_transporter"/>
    <property type="match status" value="1"/>
</dbReference>
<reference evidence="2" key="1">
    <citation type="submission" date="2016-07" db="EMBL/GenBank/DDBJ databases">
        <authorList>
            <person name="Florea S."/>
            <person name="Webb J.S."/>
            <person name="Jaromczyk J."/>
            <person name="Schardl C.L."/>
        </authorList>
    </citation>
    <scope>NUCLEOTIDE SEQUENCE [LARGE SCALE GENOMIC DNA]</scope>
    <source>
        <strain evidence="2">MV-1</strain>
    </source>
</reference>
<gene>
    <name evidence="1" type="ORF">BEN30_02690</name>
</gene>
<accession>A0A1E5QBU0</accession>
<dbReference type="Proteomes" id="UP000095347">
    <property type="component" value="Unassembled WGS sequence"/>
</dbReference>
<dbReference type="PANTHER" id="PTHR35271">
    <property type="entry name" value="ABC TRANSPORTER, SUBSTRATE-BINDING LIPOPROTEIN-RELATED"/>
    <property type="match status" value="1"/>
</dbReference>
<protein>
    <submittedName>
        <fullName evidence="1">Uncharacterized protein</fullName>
    </submittedName>
</protein>
<dbReference type="PANTHER" id="PTHR35271:SF1">
    <property type="entry name" value="ABC TRANSPORTER, SUBSTRATE-BINDING LIPOPROTEIN"/>
    <property type="match status" value="1"/>
</dbReference>
<dbReference type="STRING" id="28181.BEN30_02690"/>
<dbReference type="SUPFAM" id="SSF53822">
    <property type="entry name" value="Periplasmic binding protein-like I"/>
    <property type="match status" value="1"/>
</dbReference>
<dbReference type="Pfam" id="PF04392">
    <property type="entry name" value="ABC_sub_bind"/>
    <property type="match status" value="1"/>
</dbReference>
<organism evidence="1 2">
    <name type="scientific">Magnetovibrio blakemorei</name>
    <dbReference type="NCBI Taxonomy" id="28181"/>
    <lineage>
        <taxon>Bacteria</taxon>
        <taxon>Pseudomonadati</taxon>
        <taxon>Pseudomonadota</taxon>
        <taxon>Alphaproteobacteria</taxon>
        <taxon>Rhodospirillales</taxon>
        <taxon>Magnetovibrionaceae</taxon>
        <taxon>Magnetovibrio</taxon>
    </lineage>
</organism>
<dbReference type="InterPro" id="IPR007487">
    <property type="entry name" value="ABC_transpt-TYRBP-like"/>
</dbReference>
<evidence type="ECO:0000313" key="1">
    <source>
        <dbReference type="EMBL" id="OEJ69536.1"/>
    </source>
</evidence>
<dbReference type="AlphaFoldDB" id="A0A1E5QBU0"/>
<dbReference type="EMBL" id="MCGG01000005">
    <property type="protein sequence ID" value="OEJ69536.1"/>
    <property type="molecule type" value="Genomic_DNA"/>
</dbReference>
<dbReference type="InterPro" id="IPR028082">
    <property type="entry name" value="Peripla_BP_I"/>
</dbReference>
<sequence length="322" mass="33119">MMAIRYGFIALISGFCLGISGQVLAAEKYVAITQIVEHPALDAVREGVKEVLSEAGYVEGKGLKWSYESAQGNAATAAQIAKKFVGDEPDVIVAIATPSAQTMVSTTKSIPIVFSAVTDPVGAKLVSDATHPGGNVTGVTDMTPIAAHMALVKRVVPTATRLGVISNPGESNSVTLVALIEAEAPKQGLSVVNAAATKSGDVLAAARSLVGKVDVIYVPTDNTVISAFEAVVKVGNEASIPVLAGDTDSVKRGAVAAAGFNYYDVGRQTGHMVVSILQGSNPGDMAVEGVAKTELYVNLKAAKAQGVTLSDDLINEAKDVIR</sequence>
<dbReference type="OrthoDB" id="9776955at2"/>
<dbReference type="Gene3D" id="3.40.50.2300">
    <property type="match status" value="2"/>
</dbReference>
<name>A0A1E5QBU0_9PROT</name>
<dbReference type="RefSeq" id="WP_069956487.1">
    <property type="nucleotide sequence ID" value="NZ_MCGG01000005.1"/>
</dbReference>
<proteinExistence type="predicted"/>